<dbReference type="Pfam" id="PF13424">
    <property type="entry name" value="TPR_12"/>
    <property type="match status" value="1"/>
</dbReference>
<keyword evidence="2" id="KW-0802">TPR repeat</keyword>
<dbReference type="Proteomes" id="UP001153069">
    <property type="component" value="Unassembled WGS sequence"/>
</dbReference>
<evidence type="ECO:0000313" key="4">
    <source>
        <dbReference type="EMBL" id="CAB9519977.1"/>
    </source>
</evidence>
<evidence type="ECO:0000256" key="3">
    <source>
        <dbReference type="SAM" id="Coils"/>
    </source>
</evidence>
<keyword evidence="3" id="KW-0175">Coiled coil</keyword>
<keyword evidence="5" id="KW-1185">Reference proteome</keyword>
<proteinExistence type="predicted"/>
<protein>
    <submittedName>
        <fullName evidence="4">Tetratricopeptide repeat protein</fullName>
    </submittedName>
</protein>
<evidence type="ECO:0000256" key="1">
    <source>
        <dbReference type="ARBA" id="ARBA00022737"/>
    </source>
</evidence>
<sequence>MPVREKAAMLNSLISRDGVDELYKTVASTSVEAYGVVHNEVVTVLFSMAGLAVSQDDMDQATEFLNRTVSTVERLEVKGSRSVACAVEACKQLYKILLAKEDFEGARAQYDKCLEIARLGYREGSVEIATIHSEKARLMNQLGNKDEALEHFEYSLASYNGAPCGGSCIGKVNCVYNMATVLKKLGRLSDALEKFYQCLRLEESLLEQLHTNLIQTHTEIFCLSSELNDKIGSYRSGMMRVVICKYGLGTEHPESIKEFLSFLEEDAVDQFVGQDNLETASIYHHWGESLACQQCHDRALEEHQKALEVREEVLGEHPDKALSRAVGAALENLEEYEDSLAAYRKALALLQVIYGEIDLETAVIHKKIGDVLVEMENQEEALYRYGKALEIYKAEDGTSTDQKDVAEVHNAISVVKESMEEYDDALEQYKEALAIQLALDAEGDASTATSY</sequence>
<feature type="coiled-coil region" evidence="3">
    <location>
        <begin position="326"/>
        <end position="353"/>
    </location>
</feature>
<organism evidence="4 5">
    <name type="scientific">Seminavis robusta</name>
    <dbReference type="NCBI Taxonomy" id="568900"/>
    <lineage>
        <taxon>Eukaryota</taxon>
        <taxon>Sar</taxon>
        <taxon>Stramenopiles</taxon>
        <taxon>Ochrophyta</taxon>
        <taxon>Bacillariophyta</taxon>
        <taxon>Bacillariophyceae</taxon>
        <taxon>Bacillariophycidae</taxon>
        <taxon>Naviculales</taxon>
        <taxon>Naviculaceae</taxon>
        <taxon>Seminavis</taxon>
    </lineage>
</organism>
<dbReference type="PANTHER" id="PTHR45641:SF19">
    <property type="entry name" value="NEPHROCYSTIN-3"/>
    <property type="match status" value="1"/>
</dbReference>
<dbReference type="InterPro" id="IPR019734">
    <property type="entry name" value="TPR_rpt"/>
</dbReference>
<dbReference type="Pfam" id="PF13374">
    <property type="entry name" value="TPR_10"/>
    <property type="match status" value="1"/>
</dbReference>
<keyword evidence="1" id="KW-0677">Repeat</keyword>
<dbReference type="PANTHER" id="PTHR45641">
    <property type="entry name" value="TETRATRICOPEPTIDE REPEAT PROTEIN (AFU_ORTHOLOGUE AFUA_6G03870)"/>
    <property type="match status" value="1"/>
</dbReference>
<gene>
    <name evidence="4" type="ORF">SEMRO_1062_G236990.1</name>
</gene>
<evidence type="ECO:0000256" key="2">
    <source>
        <dbReference type="ARBA" id="ARBA00022803"/>
    </source>
</evidence>
<comment type="caution">
    <text evidence="4">The sequence shown here is derived from an EMBL/GenBank/DDBJ whole genome shotgun (WGS) entry which is preliminary data.</text>
</comment>
<dbReference type="InterPro" id="IPR011990">
    <property type="entry name" value="TPR-like_helical_dom_sf"/>
</dbReference>
<dbReference type="SMART" id="SM00028">
    <property type="entry name" value="TPR"/>
    <property type="match status" value="7"/>
</dbReference>
<evidence type="ECO:0000313" key="5">
    <source>
        <dbReference type="Proteomes" id="UP001153069"/>
    </source>
</evidence>
<dbReference type="AlphaFoldDB" id="A0A9N8EF62"/>
<reference evidence="4" key="1">
    <citation type="submission" date="2020-06" db="EMBL/GenBank/DDBJ databases">
        <authorList>
            <consortium name="Plant Systems Biology data submission"/>
        </authorList>
    </citation>
    <scope>NUCLEOTIDE SEQUENCE</scope>
    <source>
        <strain evidence="4">D6</strain>
    </source>
</reference>
<dbReference type="EMBL" id="CAICTM010001060">
    <property type="protein sequence ID" value="CAB9519977.1"/>
    <property type="molecule type" value="Genomic_DNA"/>
</dbReference>
<dbReference type="Gene3D" id="1.25.40.10">
    <property type="entry name" value="Tetratricopeptide repeat domain"/>
    <property type="match status" value="2"/>
</dbReference>
<accession>A0A9N8EF62</accession>
<dbReference type="SUPFAM" id="SSF48452">
    <property type="entry name" value="TPR-like"/>
    <property type="match status" value="1"/>
</dbReference>
<name>A0A9N8EF62_9STRA</name>